<feature type="domain" description="Aerotolerance regulator N-terminal" evidence="2">
    <location>
        <begin position="1"/>
        <end position="76"/>
    </location>
</feature>
<dbReference type="EMBL" id="JAVRHZ010000001">
    <property type="protein sequence ID" value="MDT0554928.1"/>
    <property type="molecule type" value="Genomic_DNA"/>
</dbReference>
<protein>
    <submittedName>
        <fullName evidence="3">BatA and WFA domain-containing protein</fullName>
    </submittedName>
</protein>
<evidence type="ECO:0000313" key="3">
    <source>
        <dbReference type="EMBL" id="MDT0554928.1"/>
    </source>
</evidence>
<dbReference type="InterPro" id="IPR024163">
    <property type="entry name" value="Aerotolerance_reg_N"/>
</dbReference>
<keyword evidence="4" id="KW-1185">Reference proteome</keyword>
<comment type="caution">
    <text evidence="3">The sequence shown here is derived from an EMBL/GenBank/DDBJ whole genome shotgun (WGS) entry which is preliminary data.</text>
</comment>
<dbReference type="InterPro" id="IPR036465">
    <property type="entry name" value="vWFA_dom_sf"/>
</dbReference>
<feature type="transmembrane region" description="Helical" evidence="1">
    <location>
        <begin position="617"/>
        <end position="639"/>
    </location>
</feature>
<keyword evidence="1" id="KW-1133">Transmembrane helix</keyword>
<dbReference type="PANTHER" id="PTHR37464:SF1">
    <property type="entry name" value="BLL2463 PROTEIN"/>
    <property type="match status" value="1"/>
</dbReference>
<dbReference type="Proteomes" id="UP001254488">
    <property type="component" value="Unassembled WGS sequence"/>
</dbReference>
<feature type="transmembrane region" description="Helical" evidence="1">
    <location>
        <begin position="6"/>
        <end position="24"/>
    </location>
</feature>
<dbReference type="SUPFAM" id="SSF53300">
    <property type="entry name" value="vWA-like"/>
    <property type="match status" value="1"/>
</dbReference>
<dbReference type="Pfam" id="PF07584">
    <property type="entry name" value="BatA"/>
    <property type="match status" value="1"/>
</dbReference>
<dbReference type="NCBIfam" id="TIGR02226">
    <property type="entry name" value="two_anch"/>
    <property type="match status" value="1"/>
</dbReference>
<accession>A0ABU2Y9R5</accession>
<keyword evidence="1" id="KW-0472">Membrane</keyword>
<proteinExistence type="predicted"/>
<evidence type="ECO:0000259" key="2">
    <source>
        <dbReference type="Pfam" id="PF07584"/>
    </source>
</evidence>
<evidence type="ECO:0000256" key="1">
    <source>
        <dbReference type="SAM" id="Phobius"/>
    </source>
</evidence>
<evidence type="ECO:0000313" key="4">
    <source>
        <dbReference type="Proteomes" id="UP001254488"/>
    </source>
</evidence>
<dbReference type="PANTHER" id="PTHR37464">
    <property type="entry name" value="BLL2463 PROTEIN"/>
    <property type="match status" value="1"/>
</dbReference>
<keyword evidence="1" id="KW-0812">Transmembrane</keyword>
<sequence>MQFKHPELLYALFLLLIPIIIHLFQLRRFQKVDFTNVAFLKKVTLQTRKSSQLKKWLTLLTRLLLLACIIIAFAQPFSASKTALNTIKETVIYIDNSHSMQAKGNRGELLQTAIQDVYKNLSGDAKITWFTNNFERKDASVQEVKNELLSLTYSNSQRTIEDVLLKANQLFSDNEASDKQLLIISDFQNQTKFPAIPEGVTVNTIQLSPVTTSNINIDSVYITNKTITNTSLEVLVTTQDQTVQTIPVSLYNGRNLIAKTAADFSRNLQDKVRFDVENTDIFEGIIKIEDPKLLYDNSLYFSINTPTKIKVLSINQANANFLQRLFTSEEFDYSQQQYNSLDYSTIPNQNFIILNELEQIPASLTSALTAFSKNGGSIFVIPSNSSEISSYNKLLQSLGIGSFFQKIEQEKKITQIQFGHQLYKNVFEKEVVNFQYPKVNSFYPTASTSANALLFEDSKPFIINNANTFVSTAPINIDNSNFQSSPLIVPTVYNMAQLSLQLPELYYTIGKQNSYAVPVQLQQDEIVTLKDSITSFIPLQETKESQVIITTTNEPSKAGGYKIENKGTYLKDVSYNYNRAESNLQYGNPDNWEGVTNYASINEVFQSISDANSIQSFWKWFVIFALLFLGIEMLILKYFK</sequence>
<dbReference type="Gene3D" id="3.40.50.410">
    <property type="entry name" value="von Willebrand factor, type A domain"/>
    <property type="match status" value="1"/>
</dbReference>
<gene>
    <name evidence="3" type="ORF">RM538_02865</name>
</gene>
<name>A0ABU2Y9R5_9FLAO</name>
<dbReference type="InterPro" id="IPR011933">
    <property type="entry name" value="Double_TM_dom"/>
</dbReference>
<feature type="transmembrane region" description="Helical" evidence="1">
    <location>
        <begin position="56"/>
        <end position="74"/>
    </location>
</feature>
<organism evidence="3 4">
    <name type="scientific">Patiriisocius hiemis</name>
    <dbReference type="NCBI Taxonomy" id="3075604"/>
    <lineage>
        <taxon>Bacteria</taxon>
        <taxon>Pseudomonadati</taxon>
        <taxon>Bacteroidota</taxon>
        <taxon>Flavobacteriia</taxon>
        <taxon>Flavobacteriales</taxon>
        <taxon>Flavobacteriaceae</taxon>
        <taxon>Patiriisocius</taxon>
    </lineage>
</organism>
<dbReference type="RefSeq" id="WP_311331884.1">
    <property type="nucleotide sequence ID" value="NZ_JAVRHZ010000001.1"/>
</dbReference>
<reference evidence="3 4" key="1">
    <citation type="submission" date="2023-09" db="EMBL/GenBank/DDBJ databases">
        <authorList>
            <person name="Rey-Velasco X."/>
        </authorList>
    </citation>
    <scope>NUCLEOTIDE SEQUENCE [LARGE SCALE GENOMIC DNA]</scope>
    <source>
        <strain evidence="3 4">W242</strain>
    </source>
</reference>